<sequence length="1015" mass="113270">MKPSIYDRILQRELGHHSSISNLKGVYSASEWIDDLDIVNELGGHTGCVNALSWSKSGRLLASGSDDTYLNLYSYQPDSSTSPFALSTSISTGHKANIFSVKFMPHSNDQTLITCAGDSEVRVFDIEYSFRNGSAAPVTDAFAASRSRRMTDFFAGVRHLSHQNTNGRVYRSHSDRVKRIVTESSPYLFLTCSEDGEVRQWDLRQPSSSYPAPRGGQGFMAYRPGLYHDDSNIPPPLISYKRYHLDLNTISCSASQPQYIALGGAHLHCFLHDRRMIGRDLLAEKGQLNGFSPSEGTYEDDVMSNATRCVRRFAPRGQSRMKPHDNGHITACKISDARPNEILVSWSGDQIYSFDLIRSPDARENQKNGHALKMTTTHKKRKREKVASATSLASANRRPHSRLRSEESPIDDLEMSFGVRYGNGESANVPISLTEDLNSDTPEHVIERARISVLTEAQKLSLEIAKGLVKMRKALFSLEASVRETSQAQRHYDVASYEPSFTAALSHASTCLKQMDEVHRHWRYPINPSADVVMFQQTLRRNREAVRRFVQASGTVALSLGARVEGTHQAEAFDRIVPAPSEDGIIDSESQFAYDFLKAILLWIDGGRESLVEGFKLNQNSPRNRSRFPIPEDQGDRAIEHCLIPYLRDLAGSSPIVDVDASRFERDESRIVFHTQQAAVAAFEKAVGLPLEELDGIAAREDEDEPSERIVRALNRRAAAKFWGLKVGRGILMRIGEGINFEFANRAFGGLRTFLKDDDDIESERVQIEIDTEDDEDDIEKLRSIANRVNRRSSILHSNHGTGEPIQFGPYGDSSQDESDDFDMFGEGTNHGFVKDVNYYGLNDEYVVSGCDSGHVFIWDRKTAKLVNILEGDGEVVNVVQGHPYEPTMAVSGIDNTIKIFSPDRRAQDDAHHGLNILNPDHPANMFGSRPRTTADGSQVFGLRSCKRIKNSYQIMSQNDIERQGGLSDAYITRSMLARLAVSLGQRRAMGHAHPAPAEIGEDATIVLDENCTMM</sequence>
<dbReference type="InterPro" id="IPR015943">
    <property type="entry name" value="WD40/YVTN_repeat-like_dom_sf"/>
</dbReference>
<keyword evidence="2" id="KW-0677">Repeat</keyword>
<dbReference type="GO" id="GO:0005737">
    <property type="term" value="C:cytoplasm"/>
    <property type="evidence" value="ECO:0007669"/>
    <property type="project" value="TreeGrafter"/>
</dbReference>
<dbReference type="PROSITE" id="PS50294">
    <property type="entry name" value="WD_REPEATS_REGION"/>
    <property type="match status" value="2"/>
</dbReference>
<feature type="repeat" description="WD" evidence="3">
    <location>
        <begin position="42"/>
        <end position="83"/>
    </location>
</feature>
<dbReference type="GO" id="GO:0080008">
    <property type="term" value="C:Cul4-RING E3 ubiquitin ligase complex"/>
    <property type="evidence" value="ECO:0007669"/>
    <property type="project" value="TreeGrafter"/>
</dbReference>
<dbReference type="EMBL" id="LFMY01000007">
    <property type="protein sequence ID" value="OKL59351.1"/>
    <property type="molecule type" value="Genomic_DNA"/>
</dbReference>
<dbReference type="PANTHER" id="PTHR15574:SF40">
    <property type="entry name" value="WD AND TETRATRICOPEPTIDE REPEATS PROTEIN 1"/>
    <property type="match status" value="1"/>
</dbReference>
<dbReference type="PROSITE" id="PS50082">
    <property type="entry name" value="WD_REPEATS_2"/>
    <property type="match status" value="3"/>
</dbReference>
<reference evidence="5 6" key="1">
    <citation type="submission" date="2015-06" db="EMBL/GenBank/DDBJ databases">
        <title>Talaromyces atroroseus IBT 11181 draft genome.</title>
        <authorList>
            <person name="Rasmussen K.B."/>
            <person name="Rasmussen S."/>
            <person name="Petersen B."/>
            <person name="Sicheritz-Ponten T."/>
            <person name="Mortensen U.H."/>
            <person name="Thrane U."/>
        </authorList>
    </citation>
    <scope>NUCLEOTIDE SEQUENCE [LARGE SCALE GENOMIC DNA]</scope>
    <source>
        <strain evidence="5 6">IBT 11181</strain>
    </source>
</reference>
<organism evidence="5 6">
    <name type="scientific">Talaromyces atroroseus</name>
    <dbReference type="NCBI Taxonomy" id="1441469"/>
    <lineage>
        <taxon>Eukaryota</taxon>
        <taxon>Fungi</taxon>
        <taxon>Dikarya</taxon>
        <taxon>Ascomycota</taxon>
        <taxon>Pezizomycotina</taxon>
        <taxon>Eurotiomycetes</taxon>
        <taxon>Eurotiomycetidae</taxon>
        <taxon>Eurotiales</taxon>
        <taxon>Trichocomaceae</taxon>
        <taxon>Talaromyces</taxon>
        <taxon>Talaromyces sect. Trachyspermi</taxon>
    </lineage>
</organism>
<dbReference type="STRING" id="1441469.A0A225ADT1"/>
<dbReference type="SUPFAM" id="SSF50978">
    <property type="entry name" value="WD40 repeat-like"/>
    <property type="match status" value="1"/>
</dbReference>
<gene>
    <name evidence="5" type="ORF">UA08_05082</name>
</gene>
<evidence type="ECO:0000256" key="1">
    <source>
        <dbReference type="ARBA" id="ARBA00022574"/>
    </source>
</evidence>
<feature type="repeat" description="WD" evidence="3">
    <location>
        <begin position="170"/>
        <end position="211"/>
    </location>
</feature>
<dbReference type="PANTHER" id="PTHR15574">
    <property type="entry name" value="WD REPEAT DOMAIN-CONTAINING FAMILY"/>
    <property type="match status" value="1"/>
</dbReference>
<keyword evidence="6" id="KW-1185">Reference proteome</keyword>
<dbReference type="AlphaFoldDB" id="A0A225ADT1"/>
<dbReference type="GO" id="GO:0045717">
    <property type="term" value="P:negative regulation of fatty acid biosynthetic process"/>
    <property type="evidence" value="ECO:0007669"/>
    <property type="project" value="TreeGrafter"/>
</dbReference>
<evidence type="ECO:0000256" key="2">
    <source>
        <dbReference type="ARBA" id="ARBA00022737"/>
    </source>
</evidence>
<feature type="region of interest" description="Disordered" evidence="4">
    <location>
        <begin position="796"/>
        <end position="820"/>
    </location>
</feature>
<evidence type="ECO:0000313" key="6">
    <source>
        <dbReference type="Proteomes" id="UP000214365"/>
    </source>
</evidence>
<dbReference type="GeneID" id="31004838"/>
<dbReference type="Gene3D" id="2.130.10.10">
    <property type="entry name" value="YVTN repeat-like/Quinoprotein amine dehydrogenase"/>
    <property type="match status" value="3"/>
</dbReference>
<keyword evidence="1 3" id="KW-0853">WD repeat</keyword>
<comment type="caution">
    <text evidence="5">The sequence shown here is derived from an EMBL/GenBank/DDBJ whole genome shotgun (WGS) entry which is preliminary data.</text>
</comment>
<dbReference type="Proteomes" id="UP000214365">
    <property type="component" value="Unassembled WGS sequence"/>
</dbReference>
<dbReference type="RefSeq" id="XP_020119472.1">
    <property type="nucleotide sequence ID" value="XM_020267836.1"/>
</dbReference>
<dbReference type="InterPro" id="IPR001680">
    <property type="entry name" value="WD40_rpt"/>
</dbReference>
<dbReference type="InterPro" id="IPR036322">
    <property type="entry name" value="WD40_repeat_dom_sf"/>
</dbReference>
<accession>A0A225ADT1</accession>
<proteinExistence type="predicted"/>
<name>A0A225ADT1_TALAT</name>
<evidence type="ECO:0000313" key="5">
    <source>
        <dbReference type="EMBL" id="OKL59351.1"/>
    </source>
</evidence>
<evidence type="ECO:0000256" key="4">
    <source>
        <dbReference type="SAM" id="MobiDB-lite"/>
    </source>
</evidence>
<protein>
    <submittedName>
        <fullName evidence="5">Uncharacterized protein</fullName>
    </submittedName>
</protein>
<evidence type="ECO:0000256" key="3">
    <source>
        <dbReference type="PROSITE-ProRule" id="PRU00221"/>
    </source>
</evidence>
<dbReference type="OrthoDB" id="4869960at2759"/>
<dbReference type="SMART" id="SM00320">
    <property type="entry name" value="WD40"/>
    <property type="match status" value="6"/>
</dbReference>
<feature type="region of interest" description="Disordered" evidence="4">
    <location>
        <begin position="375"/>
        <end position="408"/>
    </location>
</feature>
<dbReference type="Pfam" id="PF00400">
    <property type="entry name" value="WD40"/>
    <property type="match status" value="3"/>
</dbReference>
<dbReference type="InterPro" id="IPR045151">
    <property type="entry name" value="DCAF8"/>
</dbReference>
<feature type="repeat" description="WD" evidence="3">
    <location>
        <begin position="91"/>
        <end position="127"/>
    </location>
</feature>